<dbReference type="AlphaFoldDB" id="A0A4D7AVU7"/>
<dbReference type="KEGG" id="pstg:E8M01_06640"/>
<sequence>MSRMKGALAGATLACAVMTAVYAQTPQVQWRQVANTPKGLNLPSGVKADILGIGLGDTYAEATAALARLRTEAGPTSPPPQERKTEILHHTSTGGLLASFVSDIIMIRPLPGTGGAGRISESLSVRFSAPASGHQVVAVSRNLTYQNSADEPRLSEVLAQLKAKFGAEPRVLTGSDQRTRYLRIQYDNGRAIAPADGNLMSSCMAQTTITAASSIASINTAGNCDVVLNMTVTTGISPDHIQRVEFVLSDNERAKVNATADYAFIEAYAKEVMQGLQNQNRAATPRL</sequence>
<evidence type="ECO:0008006" key="4">
    <source>
        <dbReference type="Google" id="ProtNLM"/>
    </source>
</evidence>
<evidence type="ECO:0000313" key="2">
    <source>
        <dbReference type="EMBL" id="QCI63951.1"/>
    </source>
</evidence>
<dbReference type="RefSeq" id="WP_136959407.1">
    <property type="nucleotide sequence ID" value="NZ_CP039690.1"/>
</dbReference>
<evidence type="ECO:0000313" key="3">
    <source>
        <dbReference type="Proteomes" id="UP000298781"/>
    </source>
</evidence>
<gene>
    <name evidence="2" type="ORF">E8M01_06640</name>
</gene>
<organism evidence="2 3">
    <name type="scientific">Phreatobacter stygius</name>
    <dbReference type="NCBI Taxonomy" id="1940610"/>
    <lineage>
        <taxon>Bacteria</taxon>
        <taxon>Pseudomonadati</taxon>
        <taxon>Pseudomonadota</taxon>
        <taxon>Alphaproteobacteria</taxon>
        <taxon>Hyphomicrobiales</taxon>
        <taxon>Phreatobacteraceae</taxon>
        <taxon>Phreatobacter</taxon>
    </lineage>
</organism>
<proteinExistence type="predicted"/>
<reference evidence="2 3" key="1">
    <citation type="submission" date="2019-04" db="EMBL/GenBank/DDBJ databases">
        <title>Phreatobacter aquaticus sp. nov.</title>
        <authorList>
            <person name="Choi A."/>
        </authorList>
    </citation>
    <scope>NUCLEOTIDE SEQUENCE [LARGE SCALE GENOMIC DNA]</scope>
    <source>
        <strain evidence="2 3">KCTC 52518</strain>
    </source>
</reference>
<dbReference type="Proteomes" id="UP000298781">
    <property type="component" value="Chromosome"/>
</dbReference>
<keyword evidence="1" id="KW-0732">Signal</keyword>
<keyword evidence="3" id="KW-1185">Reference proteome</keyword>
<feature type="signal peptide" evidence="1">
    <location>
        <begin position="1"/>
        <end position="23"/>
    </location>
</feature>
<dbReference type="EMBL" id="CP039690">
    <property type="protein sequence ID" value="QCI63951.1"/>
    <property type="molecule type" value="Genomic_DNA"/>
</dbReference>
<feature type="chain" id="PRO_5020591477" description="DUF3313 domain-containing protein" evidence="1">
    <location>
        <begin position="24"/>
        <end position="287"/>
    </location>
</feature>
<name>A0A4D7AVU7_9HYPH</name>
<evidence type="ECO:0000256" key="1">
    <source>
        <dbReference type="SAM" id="SignalP"/>
    </source>
</evidence>
<protein>
    <recommendedName>
        <fullName evidence="4">DUF3313 domain-containing protein</fullName>
    </recommendedName>
</protein>
<accession>A0A4D7AVU7</accession>
<dbReference type="OrthoDB" id="8446574at2"/>